<evidence type="ECO:0000313" key="12">
    <source>
        <dbReference type="EMBL" id="SPO42626.1"/>
    </source>
</evidence>
<evidence type="ECO:0000256" key="6">
    <source>
        <dbReference type="ARBA" id="ARBA00022801"/>
    </source>
</evidence>
<dbReference type="Pfam" id="PF07519">
    <property type="entry name" value="Tannase"/>
    <property type="match status" value="1"/>
</dbReference>
<evidence type="ECO:0000256" key="7">
    <source>
        <dbReference type="ARBA" id="ARBA00022837"/>
    </source>
</evidence>
<evidence type="ECO:0000256" key="9">
    <source>
        <dbReference type="ARBA" id="ARBA00034075"/>
    </source>
</evidence>
<feature type="signal peptide" evidence="10">
    <location>
        <begin position="1"/>
        <end position="19"/>
    </location>
</feature>
<keyword evidence="3" id="KW-0858">Xylan degradation</keyword>
<dbReference type="InterPro" id="IPR011118">
    <property type="entry name" value="Tannase/feruloyl_esterase"/>
</dbReference>
<evidence type="ECO:0000256" key="1">
    <source>
        <dbReference type="ARBA" id="ARBA00006249"/>
    </source>
</evidence>
<dbReference type="Proteomes" id="UP000325008">
    <property type="component" value="Unassembled WGS sequence"/>
</dbReference>
<name>A0A5C3FER4_PSEA2</name>
<feature type="compositionally biased region" description="Low complexity" evidence="11">
    <location>
        <begin position="419"/>
        <end position="428"/>
    </location>
</feature>
<organism evidence="12 13">
    <name type="scientific">Pseudozyma antarctica</name>
    <name type="common">Yeast</name>
    <name type="synonym">Candida antarctica</name>
    <dbReference type="NCBI Taxonomy" id="84753"/>
    <lineage>
        <taxon>Eukaryota</taxon>
        <taxon>Fungi</taxon>
        <taxon>Dikarya</taxon>
        <taxon>Basidiomycota</taxon>
        <taxon>Ustilaginomycotina</taxon>
        <taxon>Ustilaginomycetes</taxon>
        <taxon>Ustilaginales</taxon>
        <taxon>Ustilaginaceae</taxon>
        <taxon>Moesziomyces</taxon>
    </lineage>
</organism>
<sequence length="769" mass="81253">MRTATGLAALALTATLVATGTVQSASSPIPSEISLEAQSCKVLPDILKKVLAAGVATEGKAIEIADLYSEFYPTGANPSAEQLYAAIPASAFGPKDDRDGAISGSGGWDKDAVIADDGYGEQSKSTYAKDGGLPSFCRVGGTVRTSETSKSQFEVWMPVADTPAGKDAPAPEACTSIDGVDVADVAKTFKCVSTSGWSKRLVFSVGGGLRGAVAYPEMKQTMSRYHAAVAGTNMGHFGAQDGITWLPANPEAWTDYGHSAVHFTSRVAQQAVRIFYDAQPHRTSSPNSSVATIDAKKQVFYTYFKGCSTGGRAAMASAQRYPKDFDGIIAGSPAFDFNNLKAYQIHVNSFLANNKSEGYIPTEAYPLINSAVLKTCDSADGVEDNVISKADICKPDFAALIGCSKLGIKPYDDADKAPEPAGAAAGQDSKAPAADSKDSKPAEVPAKEKPKVLLARRDTTSTDPVAAPGLEATKKDDASATPAEPNGKDAKGADAKGKDKKDKDAEKGPAPKCLTDPQLETLANIFKPYTIDNELISEGVLPSSVYGWQYINAVTGKFGSSPVSWFQFEVLGEKDAKAKFNATEKVTPEVIKKGQQLNPGGTITFDTDLSGFFNAGGKLLHYHGLEDSLVPPMASRRYYDQVLEKVGDKARSAYKLYLIPGMLHCRGGNGCFNFGGAGQEGAGNRPLRYDATHDMFLALTEWVEKGVAPNALIGAAYKTKEGTAPQKFSDDTPYSNGVRLTRPLCPWPTAARLKGKGGDTNDAGAFECA</sequence>
<keyword evidence="3" id="KW-0624">Polysaccharide degradation</keyword>
<evidence type="ECO:0000256" key="11">
    <source>
        <dbReference type="SAM" id="MobiDB-lite"/>
    </source>
</evidence>
<feature type="compositionally biased region" description="Basic and acidic residues" evidence="11">
    <location>
        <begin position="435"/>
        <end position="460"/>
    </location>
</feature>
<keyword evidence="6 10" id="KW-0378">Hydrolase</keyword>
<dbReference type="GO" id="GO:0030600">
    <property type="term" value="F:feruloyl esterase activity"/>
    <property type="evidence" value="ECO:0007669"/>
    <property type="project" value="UniProtKB-EC"/>
</dbReference>
<feature type="region of interest" description="Disordered" evidence="11">
    <location>
        <begin position="417"/>
        <end position="515"/>
    </location>
</feature>
<keyword evidence="13" id="KW-1185">Reference proteome</keyword>
<keyword evidence="7" id="KW-0106">Calcium</keyword>
<dbReference type="AlphaFoldDB" id="A0A5C3FER4"/>
<gene>
    <name evidence="12" type="ORF">PSANT_00309</name>
</gene>
<evidence type="ECO:0000256" key="2">
    <source>
        <dbReference type="ARBA" id="ARBA00022487"/>
    </source>
</evidence>
<keyword evidence="5 10" id="KW-0732">Signal</keyword>
<evidence type="ECO:0000313" key="13">
    <source>
        <dbReference type="Proteomes" id="UP000325008"/>
    </source>
</evidence>
<dbReference type="EMBL" id="OOIQ01000001">
    <property type="protein sequence ID" value="SPO42626.1"/>
    <property type="molecule type" value="Genomic_DNA"/>
</dbReference>
<dbReference type="PANTHER" id="PTHR33938:SF15">
    <property type="entry name" value="FERULOYL ESTERASE B-RELATED"/>
    <property type="match status" value="1"/>
</dbReference>
<comment type="similarity">
    <text evidence="1 10">Belongs to the tannase family.</text>
</comment>
<dbReference type="InterPro" id="IPR029058">
    <property type="entry name" value="AB_hydrolase_fold"/>
</dbReference>
<evidence type="ECO:0000256" key="10">
    <source>
        <dbReference type="RuleBase" id="RU361238"/>
    </source>
</evidence>
<proteinExistence type="inferred from homology"/>
<comment type="caution">
    <text evidence="12">The sequence shown here is derived from an EMBL/GenBank/DDBJ whole genome shotgun (WGS) entry which is preliminary data.</text>
</comment>
<dbReference type="GO" id="GO:0045493">
    <property type="term" value="P:xylan catabolic process"/>
    <property type="evidence" value="ECO:0007669"/>
    <property type="project" value="UniProtKB-KW"/>
</dbReference>
<dbReference type="SUPFAM" id="SSF53474">
    <property type="entry name" value="alpha/beta-Hydrolases"/>
    <property type="match status" value="2"/>
</dbReference>
<evidence type="ECO:0000256" key="5">
    <source>
        <dbReference type="ARBA" id="ARBA00022729"/>
    </source>
</evidence>
<reference evidence="12" key="1">
    <citation type="submission" date="2018-03" db="EMBL/GenBank/DDBJ databases">
        <authorList>
            <person name="Guldener U."/>
        </authorList>
    </citation>
    <scope>NUCLEOTIDE SEQUENCE [LARGE SCALE GENOMIC DNA]</scope>
    <source>
        <strain evidence="12">ATCC34888</strain>
    </source>
</reference>
<dbReference type="OrthoDB" id="3039123at2759"/>
<feature type="compositionally biased region" description="Basic and acidic residues" evidence="11">
    <location>
        <begin position="486"/>
        <end position="509"/>
    </location>
</feature>
<keyword evidence="4" id="KW-0479">Metal-binding</keyword>
<evidence type="ECO:0000256" key="3">
    <source>
        <dbReference type="ARBA" id="ARBA00022651"/>
    </source>
</evidence>
<accession>A0A5C3FER4</accession>
<feature type="chain" id="PRO_5023127648" description="Carboxylic ester hydrolase" evidence="10">
    <location>
        <begin position="20"/>
        <end position="769"/>
    </location>
</feature>
<dbReference type="RefSeq" id="XP_014659397.1">
    <property type="nucleotide sequence ID" value="XM_014803911.1"/>
</dbReference>
<dbReference type="GO" id="GO:0046872">
    <property type="term" value="F:metal ion binding"/>
    <property type="evidence" value="ECO:0007669"/>
    <property type="project" value="UniProtKB-KW"/>
</dbReference>
<dbReference type="PANTHER" id="PTHR33938">
    <property type="entry name" value="FERULOYL ESTERASE B-RELATED"/>
    <property type="match status" value="1"/>
</dbReference>
<protein>
    <recommendedName>
        <fullName evidence="10">Carboxylic ester hydrolase</fullName>
        <ecNumber evidence="10">3.1.1.-</ecNumber>
    </recommendedName>
</protein>
<dbReference type="EC" id="3.1.1.-" evidence="10"/>
<evidence type="ECO:0000256" key="8">
    <source>
        <dbReference type="ARBA" id="ARBA00023157"/>
    </source>
</evidence>
<evidence type="ECO:0000256" key="4">
    <source>
        <dbReference type="ARBA" id="ARBA00022723"/>
    </source>
</evidence>
<keyword evidence="8" id="KW-1015">Disulfide bond</keyword>
<keyword evidence="3" id="KW-0119">Carbohydrate metabolism</keyword>
<keyword evidence="2" id="KW-0719">Serine esterase</keyword>
<comment type="catalytic activity">
    <reaction evidence="9">
        <text>feruloyl-polysaccharide + H2O = ferulate + polysaccharide.</text>
        <dbReference type="EC" id="3.1.1.73"/>
    </reaction>
</comment>